<evidence type="ECO:0000256" key="1">
    <source>
        <dbReference type="SAM" id="MobiDB-lite"/>
    </source>
</evidence>
<dbReference type="AlphaFoldDB" id="A0A7D7R5K9"/>
<feature type="domain" description="Transcription regulator PadR C-terminal" evidence="3">
    <location>
        <begin position="87"/>
        <end position="164"/>
    </location>
</feature>
<dbReference type="SUPFAM" id="SSF46785">
    <property type="entry name" value="Winged helix' DNA-binding domain"/>
    <property type="match status" value="1"/>
</dbReference>
<proteinExistence type="predicted"/>
<dbReference type="Proteomes" id="UP000515663">
    <property type="component" value="Chromosome"/>
</dbReference>
<sequence length="202" mass="22903">MLSFGEELTGNDLKKWADWSIGFFYWSPSVSQVYAELKKLEDQSLVVSRKVSDEGVRGRRVYGITDKGLEALRSWSRSADIDIPVLKDGVMLRMYMGHLQTPEELKRVVHAHIANLRAAAERAALHAEHSEAEPGWAFSQLSLRWAHRHYQSEIELAEELLGEIDAAAERFETIAERDERGLPIPKNPGVWRDLPAERGEPG</sequence>
<dbReference type="EMBL" id="CP059491">
    <property type="protein sequence ID" value="QMT03727.1"/>
    <property type="molecule type" value="Genomic_DNA"/>
</dbReference>
<gene>
    <name evidence="4" type="ORF">H1R19_03955</name>
</gene>
<evidence type="ECO:0000313" key="4">
    <source>
        <dbReference type="EMBL" id="QMT03727.1"/>
    </source>
</evidence>
<feature type="domain" description="Transcription regulator PadR N-terminal" evidence="2">
    <location>
        <begin position="25"/>
        <end position="73"/>
    </location>
</feature>
<dbReference type="InterPro" id="IPR018309">
    <property type="entry name" value="Tscrpt_reg_PadR_C"/>
</dbReference>
<dbReference type="RefSeq" id="WP_188329736.1">
    <property type="nucleotide sequence ID" value="NZ_CP059491.1"/>
</dbReference>
<dbReference type="InterPro" id="IPR036390">
    <property type="entry name" value="WH_DNA-bd_sf"/>
</dbReference>
<dbReference type="KEGG" id="gji:H1R19_03955"/>
<name>A0A7D7R5K9_9ACTN</name>
<dbReference type="InterPro" id="IPR005149">
    <property type="entry name" value="Tscrpt_reg_PadR_N"/>
</dbReference>
<dbReference type="PANTHER" id="PTHR43252">
    <property type="entry name" value="TRANSCRIPTIONAL REGULATOR YQJI"/>
    <property type="match status" value="1"/>
</dbReference>
<dbReference type="Gene3D" id="1.10.10.10">
    <property type="entry name" value="Winged helix-like DNA-binding domain superfamily/Winged helix DNA-binding domain"/>
    <property type="match status" value="1"/>
</dbReference>
<dbReference type="Pfam" id="PF10400">
    <property type="entry name" value="Vir_act_alpha_C"/>
    <property type="match status" value="1"/>
</dbReference>
<keyword evidence="5" id="KW-1185">Reference proteome</keyword>
<dbReference type="Pfam" id="PF03551">
    <property type="entry name" value="PadR"/>
    <property type="match status" value="1"/>
</dbReference>
<evidence type="ECO:0000259" key="2">
    <source>
        <dbReference type="Pfam" id="PF03551"/>
    </source>
</evidence>
<accession>A0A7D7R5K9</accession>
<dbReference type="InterPro" id="IPR036388">
    <property type="entry name" value="WH-like_DNA-bd_sf"/>
</dbReference>
<reference evidence="5" key="1">
    <citation type="submission" date="2020-07" db="EMBL/GenBank/DDBJ databases">
        <title>novel species isolated from the respiratory tract of Marmot.</title>
        <authorList>
            <person name="Zhang G."/>
        </authorList>
    </citation>
    <scope>NUCLEOTIDE SEQUENCE [LARGE SCALE GENOMIC DNA]</scope>
    <source>
        <strain evidence="5">686</strain>
    </source>
</reference>
<protein>
    <submittedName>
        <fullName evidence="4">PadR family transcriptional regulator</fullName>
    </submittedName>
</protein>
<dbReference type="PANTHER" id="PTHR43252:SF2">
    <property type="entry name" value="TRANSCRIPTION REGULATOR, PADR-LIKE FAMILY"/>
    <property type="match status" value="1"/>
</dbReference>
<evidence type="ECO:0000259" key="3">
    <source>
        <dbReference type="Pfam" id="PF10400"/>
    </source>
</evidence>
<evidence type="ECO:0000313" key="5">
    <source>
        <dbReference type="Proteomes" id="UP000515663"/>
    </source>
</evidence>
<organism evidence="4 5">
    <name type="scientific">Gordonia jinghuaiqii</name>
    <dbReference type="NCBI Taxonomy" id="2758710"/>
    <lineage>
        <taxon>Bacteria</taxon>
        <taxon>Bacillati</taxon>
        <taxon>Actinomycetota</taxon>
        <taxon>Actinomycetes</taxon>
        <taxon>Mycobacteriales</taxon>
        <taxon>Gordoniaceae</taxon>
        <taxon>Gordonia</taxon>
    </lineage>
</organism>
<feature type="region of interest" description="Disordered" evidence="1">
    <location>
        <begin position="179"/>
        <end position="202"/>
    </location>
</feature>